<dbReference type="InterPro" id="IPR000014">
    <property type="entry name" value="PAS"/>
</dbReference>
<sequence length="111" mass="12858">MDGQVCECLLNSLMEPIVFVDAEHIIRYMNPAACVQLQKYGGGELVGNSLFDYHNPASCRTIRMVWARMQEGLEEECISNKDGKYTYMRAVRDERGELLGYYERYEKIVPH</sequence>
<dbReference type="Pfam" id="PF08448">
    <property type="entry name" value="PAS_4"/>
    <property type="match status" value="1"/>
</dbReference>
<comment type="caution">
    <text evidence="2">The sequence shown here is derived from an EMBL/GenBank/DDBJ whole genome shotgun (WGS) entry which is preliminary data.</text>
</comment>
<protein>
    <recommendedName>
        <fullName evidence="1">PAS domain-containing protein</fullName>
    </recommendedName>
</protein>
<dbReference type="InterPro" id="IPR035965">
    <property type="entry name" value="PAS-like_dom_sf"/>
</dbReference>
<feature type="domain" description="PAS" evidence="1">
    <location>
        <begin position="4"/>
        <end position="71"/>
    </location>
</feature>
<evidence type="ECO:0000313" key="2">
    <source>
        <dbReference type="EMBL" id="GAU08900.1"/>
    </source>
</evidence>
<reference evidence="3" key="1">
    <citation type="submission" date="2016-06" db="EMBL/GenBank/DDBJ databases">
        <title>Draft genome sequence of Desulfoplanes formicivorans strain Pf12B.</title>
        <authorList>
            <person name="Watanabe M."/>
            <person name="Kojima H."/>
            <person name="Fukui M."/>
        </authorList>
    </citation>
    <scope>NUCLEOTIDE SEQUENCE [LARGE SCALE GENOMIC DNA]</scope>
    <source>
        <strain evidence="3">Pf12B</strain>
    </source>
</reference>
<organism evidence="2 3">
    <name type="scientific">Desulfoplanes formicivorans</name>
    <dbReference type="NCBI Taxonomy" id="1592317"/>
    <lineage>
        <taxon>Bacteria</taxon>
        <taxon>Pseudomonadati</taxon>
        <taxon>Thermodesulfobacteriota</taxon>
        <taxon>Desulfovibrionia</taxon>
        <taxon>Desulfovibrionales</taxon>
        <taxon>Desulfoplanaceae</taxon>
        <taxon>Desulfoplanes</taxon>
    </lineage>
</organism>
<name>A0A194AI45_9BACT</name>
<dbReference type="Proteomes" id="UP000095200">
    <property type="component" value="Unassembled WGS sequence"/>
</dbReference>
<keyword evidence="3" id="KW-1185">Reference proteome</keyword>
<dbReference type="SMART" id="SM00091">
    <property type="entry name" value="PAS"/>
    <property type="match status" value="1"/>
</dbReference>
<dbReference type="AlphaFoldDB" id="A0A194AI45"/>
<accession>A0A194AI45</accession>
<proteinExistence type="predicted"/>
<gene>
    <name evidence="2" type="ORF">DPF_1619</name>
</gene>
<evidence type="ECO:0000313" key="3">
    <source>
        <dbReference type="Proteomes" id="UP000095200"/>
    </source>
</evidence>
<dbReference type="EMBL" id="BDFE01000016">
    <property type="protein sequence ID" value="GAU08900.1"/>
    <property type="molecule type" value="Genomic_DNA"/>
</dbReference>
<dbReference type="CDD" id="cd00130">
    <property type="entry name" value="PAS"/>
    <property type="match status" value="1"/>
</dbReference>
<evidence type="ECO:0000259" key="1">
    <source>
        <dbReference type="SMART" id="SM00091"/>
    </source>
</evidence>
<dbReference type="InterPro" id="IPR013656">
    <property type="entry name" value="PAS_4"/>
</dbReference>
<dbReference type="Gene3D" id="3.30.450.20">
    <property type="entry name" value="PAS domain"/>
    <property type="match status" value="1"/>
</dbReference>
<dbReference type="STRING" id="1592317.DPF_1619"/>
<dbReference type="SUPFAM" id="SSF55785">
    <property type="entry name" value="PYP-like sensor domain (PAS domain)"/>
    <property type="match status" value="1"/>
</dbReference>